<evidence type="ECO:0000313" key="2">
    <source>
        <dbReference type="Proteomes" id="UP000326582"/>
    </source>
</evidence>
<dbReference type="EMBL" id="CP038484">
    <property type="protein sequence ID" value="QFZ25495.1"/>
    <property type="molecule type" value="Genomic_DNA"/>
</dbReference>
<proteinExistence type="predicted"/>
<name>A0ACD0WE08_CLALS</name>
<reference evidence="2" key="1">
    <citation type="journal article" date="2019" name="MBio">
        <title>Comparative genomics for the elucidation of multidrug resistance (MDR) in Candida lusitaniae.</title>
        <authorList>
            <person name="Kannan A."/>
            <person name="Asner S.A."/>
            <person name="Trachsel E."/>
            <person name="Kelly S."/>
            <person name="Parker J."/>
            <person name="Sanglard D."/>
        </authorList>
    </citation>
    <scope>NUCLEOTIDE SEQUENCE [LARGE SCALE GENOMIC DNA]</scope>
    <source>
        <strain evidence="2">P1</strain>
    </source>
</reference>
<protein>
    <submittedName>
        <fullName evidence="1">Altered inheritance of mitochondria protein</fullName>
    </submittedName>
</protein>
<accession>A0ACD0WE08</accession>
<sequence length="805" mass="87575">MDIPRIPQRPKRSKSSEENTPSSTPSSTPAPIVPARPRKNNGAAASSEGSGEFPPIPRRPQRKKNIGETDSEADEKPKDAESDEGWNDSEGKTPEKDIHAALKENADSDKPDIGDSEAEKQPEVDGKDPALNLEKALEANSEEAAIPSEDVTEDVTKSEETKSEDIEASVHIEEKVERESEVADTKGDIEVDDGIEVDDAKEVPISELSETDSAFKSEPTDDAANPVSEEAVKPTEPSEDAEDELVLDRESKTARESEPLEAEDVEEQHDQAMEKASSVTQIGETPSDAKISEDTSESNKGDEDVKENVLLEESGSEPKDSETGSPFQVEESAIVPSEGKPPAEVAETSQTTNKSAESLHSEENLTQAKPATVSDQQPTEKQEPSEQEIPKQESSKQPSKPIVPTRPNKSVPSVPKRPVRSVPASSSPESVQESDAKKAPPPKPKKLSSKIAAFQQMFNQPEAVPTAPQHPKSGKLSSEKIGFAANLQNVMGRGIALPGMANPQMFQRASTDLEEETADVHAEPEQNPQVSKAPQRARGPRGKRLPKAIKETTVKVEPRFQLRVASLWQVEFNKPKETEKVDDDLEEDYEVEPEFVDSVREPESDKETVAEPETSTKDDSVQTESLSNEESTSELPEAITTEHVLDSPEVASKHVFVATEKAEADCGTSTEPLEGSADSKPQSDANAEPQPDLVSSIEDPEPQTEPDSQPETSTPSIPHSEPRVSSDLSDTHLSSEPIKESDDVNDISADRDYEIISSSDAPYEEIQEEHPTPVDSDTNEGMVSIEDVEQAIEELKHDTHVVHPE</sequence>
<dbReference type="Proteomes" id="UP000326582">
    <property type="component" value="Chromosome 1"/>
</dbReference>
<keyword evidence="2" id="KW-1185">Reference proteome</keyword>
<organism evidence="1 2">
    <name type="scientific">Clavispora lusitaniae</name>
    <name type="common">Candida lusitaniae</name>
    <dbReference type="NCBI Taxonomy" id="36911"/>
    <lineage>
        <taxon>Eukaryota</taxon>
        <taxon>Fungi</taxon>
        <taxon>Dikarya</taxon>
        <taxon>Ascomycota</taxon>
        <taxon>Saccharomycotina</taxon>
        <taxon>Pichiomycetes</taxon>
        <taxon>Metschnikowiaceae</taxon>
        <taxon>Clavispora</taxon>
    </lineage>
</organism>
<evidence type="ECO:0000313" key="1">
    <source>
        <dbReference type="EMBL" id="QFZ25495.1"/>
    </source>
</evidence>
<gene>
    <name evidence="1" type="ORF">EJF14_10591</name>
</gene>